<gene>
    <name evidence="1" type="ORF">LENED_006387</name>
</gene>
<protein>
    <submittedName>
        <fullName evidence="1">Uncharacterized protein</fullName>
    </submittedName>
</protein>
<reference evidence="1 2" key="1">
    <citation type="submission" date="2016-08" db="EMBL/GenBank/DDBJ databases">
        <authorList>
            <consortium name="Lentinula edodes genome sequencing consortium"/>
            <person name="Sakamoto Y."/>
            <person name="Nakade K."/>
            <person name="Sato S."/>
            <person name="Yoshida Y."/>
            <person name="Miyazaki K."/>
            <person name="Natsume S."/>
            <person name="Konno N."/>
        </authorList>
    </citation>
    <scope>NUCLEOTIDE SEQUENCE [LARGE SCALE GENOMIC DNA]</scope>
    <source>
        <strain evidence="1 2">NBRC 111202</strain>
    </source>
</reference>
<reference evidence="1 2" key="2">
    <citation type="submission" date="2017-02" db="EMBL/GenBank/DDBJ databases">
        <title>A genome survey and senescence transcriptome analysis in Lentinula edodes.</title>
        <authorList>
            <person name="Sakamoto Y."/>
            <person name="Nakade K."/>
            <person name="Sato S."/>
            <person name="Yoshida Y."/>
            <person name="Miyazaki K."/>
            <person name="Natsume S."/>
            <person name="Konno N."/>
        </authorList>
    </citation>
    <scope>NUCLEOTIDE SEQUENCE [LARGE SCALE GENOMIC DNA]</scope>
    <source>
        <strain evidence="1 2">NBRC 111202</strain>
    </source>
</reference>
<comment type="caution">
    <text evidence="1">The sequence shown here is derived from an EMBL/GenBank/DDBJ whole genome shotgun (WGS) entry which is preliminary data.</text>
</comment>
<evidence type="ECO:0000313" key="2">
    <source>
        <dbReference type="Proteomes" id="UP000188533"/>
    </source>
</evidence>
<keyword evidence="2" id="KW-1185">Reference proteome</keyword>
<organism evidence="1 2">
    <name type="scientific">Lentinula edodes</name>
    <name type="common">Shiitake mushroom</name>
    <name type="synonym">Lentinus edodes</name>
    <dbReference type="NCBI Taxonomy" id="5353"/>
    <lineage>
        <taxon>Eukaryota</taxon>
        <taxon>Fungi</taxon>
        <taxon>Dikarya</taxon>
        <taxon>Basidiomycota</taxon>
        <taxon>Agaricomycotina</taxon>
        <taxon>Agaricomycetes</taxon>
        <taxon>Agaricomycetidae</taxon>
        <taxon>Agaricales</taxon>
        <taxon>Marasmiineae</taxon>
        <taxon>Omphalotaceae</taxon>
        <taxon>Lentinula</taxon>
    </lineage>
</organism>
<sequence length="73" mass="8150">MSWITIEALSLSTFMGSVTTIGIRTRAFFVVHMNGLAIEPAVSFVDTPATWLNLRCLFSMSILRERASSALRR</sequence>
<accession>A0A1Q3EBV5</accession>
<dbReference type="AlphaFoldDB" id="A0A1Q3EBV5"/>
<dbReference type="EMBL" id="BDGU01000198">
    <property type="protein sequence ID" value="GAW04584.1"/>
    <property type="molecule type" value="Genomic_DNA"/>
</dbReference>
<evidence type="ECO:0000313" key="1">
    <source>
        <dbReference type="EMBL" id="GAW04584.1"/>
    </source>
</evidence>
<dbReference type="Proteomes" id="UP000188533">
    <property type="component" value="Unassembled WGS sequence"/>
</dbReference>
<proteinExistence type="predicted"/>
<name>A0A1Q3EBV5_LENED</name>